<accession>A0A1W2C6C5</accession>
<dbReference type="GO" id="GO:0004518">
    <property type="term" value="F:nuclease activity"/>
    <property type="evidence" value="ECO:0007669"/>
    <property type="project" value="UniProtKB-KW"/>
</dbReference>
<dbReference type="PANTHER" id="PTHR43152:SF2">
    <property type="entry name" value="DRUG RESISTANCE ABC TRANSPORTER"/>
    <property type="match status" value="1"/>
</dbReference>
<comment type="subcellular location">
    <subcellularLocation>
        <location evidence="1">Cytoplasm</location>
    </subcellularLocation>
</comment>
<evidence type="ECO:0000256" key="12">
    <source>
        <dbReference type="ARBA" id="ARBA00023125"/>
    </source>
</evidence>
<dbReference type="AlphaFoldDB" id="A0A1W2C6C5"/>
<keyword evidence="13" id="KW-0234">DNA repair</keyword>
<evidence type="ECO:0000313" key="19">
    <source>
        <dbReference type="Proteomes" id="UP000192634"/>
    </source>
</evidence>
<dbReference type="InterPro" id="IPR027417">
    <property type="entry name" value="P-loop_NTPase"/>
</dbReference>
<dbReference type="InterPro" id="IPR003439">
    <property type="entry name" value="ABC_transporter-like_ATP-bd"/>
</dbReference>
<keyword evidence="5" id="KW-0547">Nucleotide-binding</keyword>
<dbReference type="RefSeq" id="WP_084451926.1">
    <property type="nucleotide sequence ID" value="NZ_FWXN01000010.1"/>
</dbReference>
<dbReference type="GO" id="GO:0008270">
    <property type="term" value="F:zinc ion binding"/>
    <property type="evidence" value="ECO:0007669"/>
    <property type="project" value="UniProtKB-KW"/>
</dbReference>
<dbReference type="OrthoDB" id="9809851at2"/>
<evidence type="ECO:0000256" key="8">
    <source>
        <dbReference type="ARBA" id="ARBA00022771"/>
    </source>
</evidence>
<comment type="similarity">
    <text evidence="14">Belongs to the ABC transporter superfamily. UvrA family.</text>
</comment>
<evidence type="ECO:0000256" key="11">
    <source>
        <dbReference type="ARBA" id="ARBA00022881"/>
    </source>
</evidence>
<keyword evidence="2" id="KW-0963">Cytoplasm</keyword>
<dbReference type="Gene3D" id="1.10.8.280">
    <property type="entry name" value="ABC transporter ATPase domain-like"/>
    <property type="match status" value="1"/>
</dbReference>
<dbReference type="GO" id="GO:0006281">
    <property type="term" value="P:DNA repair"/>
    <property type="evidence" value="ECO:0007669"/>
    <property type="project" value="UniProtKB-KW"/>
</dbReference>
<evidence type="ECO:0000256" key="10">
    <source>
        <dbReference type="ARBA" id="ARBA00022840"/>
    </source>
</evidence>
<evidence type="ECO:0000256" key="13">
    <source>
        <dbReference type="ARBA" id="ARBA00023204"/>
    </source>
</evidence>
<evidence type="ECO:0000256" key="14">
    <source>
        <dbReference type="ARBA" id="ARBA00038000"/>
    </source>
</evidence>
<evidence type="ECO:0000256" key="7">
    <source>
        <dbReference type="ARBA" id="ARBA00022769"/>
    </source>
</evidence>
<keyword evidence="9" id="KW-0862">Zinc</keyword>
<dbReference type="PROSITE" id="PS50893">
    <property type="entry name" value="ABC_TRANSPORTER_2"/>
    <property type="match status" value="1"/>
</dbReference>
<dbReference type="GO" id="GO:0005737">
    <property type="term" value="C:cytoplasm"/>
    <property type="evidence" value="ECO:0007669"/>
    <property type="project" value="UniProtKB-SubCell"/>
</dbReference>
<keyword evidence="11" id="KW-0267">Excision nuclease</keyword>
<keyword evidence="6" id="KW-0227">DNA damage</keyword>
<evidence type="ECO:0000256" key="4">
    <source>
        <dbReference type="ARBA" id="ARBA00022737"/>
    </source>
</evidence>
<reference evidence="18 19" key="1">
    <citation type="submission" date="2017-04" db="EMBL/GenBank/DDBJ databases">
        <authorList>
            <person name="Afonso C.L."/>
            <person name="Miller P.J."/>
            <person name="Scott M.A."/>
            <person name="Spackman E."/>
            <person name="Goraichik I."/>
            <person name="Dimitrov K.M."/>
            <person name="Suarez D.L."/>
            <person name="Swayne D.E."/>
        </authorList>
    </citation>
    <scope>NUCLEOTIDE SEQUENCE [LARGE SCALE GENOMIC DNA]</scope>
    <source>
        <strain evidence="18 19">CGMCC 1.12511</strain>
    </source>
</reference>
<dbReference type="Pfam" id="PF00005">
    <property type="entry name" value="ABC_tran"/>
    <property type="match status" value="1"/>
</dbReference>
<keyword evidence="3" id="KW-0479">Metal-binding</keyword>
<protein>
    <recommendedName>
        <fullName evidence="15">UvrABC system protein A</fullName>
    </recommendedName>
    <alternativeName>
        <fullName evidence="16">Excinuclease ABC subunit A</fullName>
    </alternativeName>
</protein>
<keyword evidence="8" id="KW-0863">Zinc-finger</keyword>
<evidence type="ECO:0000256" key="5">
    <source>
        <dbReference type="ARBA" id="ARBA00022741"/>
    </source>
</evidence>
<dbReference type="Gene3D" id="3.40.50.300">
    <property type="entry name" value="P-loop containing nucleotide triphosphate hydrolases"/>
    <property type="match status" value="3"/>
</dbReference>
<evidence type="ECO:0000256" key="3">
    <source>
        <dbReference type="ARBA" id="ARBA00022723"/>
    </source>
</evidence>
<dbReference type="GO" id="GO:0005524">
    <property type="term" value="F:ATP binding"/>
    <property type="evidence" value="ECO:0007669"/>
    <property type="project" value="UniProtKB-KW"/>
</dbReference>
<keyword evidence="7" id="KW-0228">DNA excision</keyword>
<keyword evidence="12" id="KW-0238">DNA-binding</keyword>
<dbReference type="SUPFAM" id="SSF52540">
    <property type="entry name" value="P-loop containing nucleoside triphosphate hydrolases"/>
    <property type="match status" value="2"/>
</dbReference>
<evidence type="ECO:0000256" key="9">
    <source>
        <dbReference type="ARBA" id="ARBA00022833"/>
    </source>
</evidence>
<evidence type="ECO:0000256" key="6">
    <source>
        <dbReference type="ARBA" id="ARBA00022763"/>
    </source>
</evidence>
<dbReference type="InterPro" id="IPR041552">
    <property type="entry name" value="UvrA_DNA-bd"/>
</dbReference>
<evidence type="ECO:0000256" key="16">
    <source>
        <dbReference type="ARBA" id="ARBA00042156"/>
    </source>
</evidence>
<proteinExistence type="inferred from homology"/>
<evidence type="ECO:0000256" key="15">
    <source>
        <dbReference type="ARBA" id="ARBA00039316"/>
    </source>
</evidence>
<feature type="domain" description="ABC transporter" evidence="17">
    <location>
        <begin position="472"/>
        <end position="774"/>
    </location>
</feature>
<dbReference type="Proteomes" id="UP000192634">
    <property type="component" value="Unassembled WGS sequence"/>
</dbReference>
<dbReference type="Gene3D" id="1.20.1580.10">
    <property type="entry name" value="ABC transporter ATPase like domain"/>
    <property type="match status" value="2"/>
</dbReference>
<gene>
    <name evidence="18" type="ORF">SAMN06296429_11063</name>
</gene>
<dbReference type="PANTHER" id="PTHR43152">
    <property type="entry name" value="UVRABC SYSTEM PROTEIN A"/>
    <property type="match status" value="1"/>
</dbReference>
<organism evidence="18 19">
    <name type="scientific">Janibacter indicus</name>
    <dbReference type="NCBI Taxonomy" id="857417"/>
    <lineage>
        <taxon>Bacteria</taxon>
        <taxon>Bacillati</taxon>
        <taxon>Actinomycetota</taxon>
        <taxon>Actinomycetes</taxon>
        <taxon>Micrococcales</taxon>
        <taxon>Intrasporangiaceae</taxon>
        <taxon>Janibacter</taxon>
    </lineage>
</organism>
<evidence type="ECO:0000256" key="1">
    <source>
        <dbReference type="ARBA" id="ARBA00004496"/>
    </source>
</evidence>
<dbReference type="Pfam" id="PF17755">
    <property type="entry name" value="UvrA_DNA-bind"/>
    <property type="match status" value="1"/>
</dbReference>
<evidence type="ECO:0000313" key="18">
    <source>
        <dbReference type="EMBL" id="SMC80656.1"/>
    </source>
</evidence>
<keyword evidence="4" id="KW-0677">Repeat</keyword>
<dbReference type="EMBL" id="FWXN01000010">
    <property type="protein sequence ID" value="SMC80656.1"/>
    <property type="molecule type" value="Genomic_DNA"/>
</dbReference>
<sequence length="787" mass="84688">MPHAADSHDLIRVQGARENNLKDVSVDLPKRRLTVFTGVSGSGKSSLVFGTIASESRRLIDETYSAFLQGFMPSLARPDVDHLEGLTTAIIVDQERMGANPRSTVGTATDANAMLRILYSRLGQPHVGPPTAFSFNVPTRKASGSMTTDKGTRTERKTVKQQVYLGGMCPRCEGMGQVSDIDLTALYDDTKTLEDGALTVPGYSMDGWYGRLFAGMGLPMDKPIKDFTKKQLETMLWSEPTKIKVEGVNLTFEGIIPKIQKSMLSKDPEAMQPHVRRFVERAVTFQTCPECEGTRLTPEARASKIKGKSIADLCSMQINDLAAWVRELDEPGFEPLLAGLQHLLDSFTEIGLGYLSLDRPAGTLSGGEAQRAKMIRHLGSSLTDVTYVFDEPTIGLHPHDIDRMNDLLLRLRDKGNTVLVVEHKPETIAIADHAVDLGPMAGSKGGEIVFEGSVEELRASDTLTGRHLDHRVSLKDEVRSATGALEIRGASTHNLRDVDVDIPTGVLVAVTGVAGSGKSSLIHSGLDHRDEVVVVDQSAIKGSRRSNPATYTGLLEPVRKAFAKANGVKPALFSSNSEGACPTCNGAGVIFTELGVMATVESPCEDCEGRRFQEAVLEYELAGKNIADVLEMSMSEAEAFFAKEGPASLPAAHKILTRLVDVGLGYLTLGQPLTALSGGERQRLKLAVHMGDKGEVYVLDEPTTGLHLADVDNLLALLDRLVDSGKSAIVIEHHQAVMAHADWIIDLGPGAGHDGGRVVFEGTPADLVAKGETLTATHLAAYVGHES</sequence>
<name>A0A1W2C6C5_9MICO</name>
<dbReference type="GO" id="GO:0003677">
    <property type="term" value="F:DNA binding"/>
    <property type="evidence" value="ECO:0007669"/>
    <property type="project" value="UniProtKB-KW"/>
</dbReference>
<evidence type="ECO:0000259" key="17">
    <source>
        <dbReference type="PROSITE" id="PS50893"/>
    </source>
</evidence>
<evidence type="ECO:0000256" key="2">
    <source>
        <dbReference type="ARBA" id="ARBA00022490"/>
    </source>
</evidence>
<keyword evidence="10" id="KW-0067">ATP-binding</keyword>
<dbReference type="GO" id="GO:0016887">
    <property type="term" value="F:ATP hydrolysis activity"/>
    <property type="evidence" value="ECO:0007669"/>
    <property type="project" value="InterPro"/>
</dbReference>